<sequence length="90" mass="9392">MGKLFVGKIGDNLDDCPKSLNIRRLASKPPASTQQAKSSRKRPKDFLVEEPASKKAGKKPMESSPKQSVGGVPPCGPKVGGVLAPSQGPP</sequence>
<reference evidence="2 3" key="1">
    <citation type="submission" date="2019-11" db="EMBL/GenBank/DDBJ databases">
        <title>Whole genome sequence of Oryza granulata.</title>
        <authorList>
            <person name="Li W."/>
        </authorList>
    </citation>
    <scope>NUCLEOTIDE SEQUENCE [LARGE SCALE GENOMIC DNA]</scope>
    <source>
        <strain evidence="3">cv. Menghai</strain>
        <tissue evidence="2">Leaf</tissue>
    </source>
</reference>
<evidence type="ECO:0000313" key="3">
    <source>
        <dbReference type="Proteomes" id="UP000479710"/>
    </source>
</evidence>
<protein>
    <submittedName>
        <fullName evidence="2">Uncharacterized protein</fullName>
    </submittedName>
</protein>
<organism evidence="2 3">
    <name type="scientific">Oryza meyeriana var. granulata</name>
    <dbReference type="NCBI Taxonomy" id="110450"/>
    <lineage>
        <taxon>Eukaryota</taxon>
        <taxon>Viridiplantae</taxon>
        <taxon>Streptophyta</taxon>
        <taxon>Embryophyta</taxon>
        <taxon>Tracheophyta</taxon>
        <taxon>Spermatophyta</taxon>
        <taxon>Magnoliopsida</taxon>
        <taxon>Liliopsida</taxon>
        <taxon>Poales</taxon>
        <taxon>Poaceae</taxon>
        <taxon>BOP clade</taxon>
        <taxon>Oryzoideae</taxon>
        <taxon>Oryzeae</taxon>
        <taxon>Oryzinae</taxon>
        <taxon>Oryza</taxon>
        <taxon>Oryza meyeriana</taxon>
    </lineage>
</organism>
<name>A0A6G1FE88_9ORYZ</name>
<evidence type="ECO:0000256" key="1">
    <source>
        <dbReference type="SAM" id="MobiDB-lite"/>
    </source>
</evidence>
<evidence type="ECO:0000313" key="2">
    <source>
        <dbReference type="EMBL" id="KAF0935268.1"/>
    </source>
</evidence>
<feature type="compositionally biased region" description="Basic and acidic residues" evidence="1">
    <location>
        <begin position="44"/>
        <end position="53"/>
    </location>
</feature>
<gene>
    <name evidence="2" type="ORF">E2562_031721</name>
</gene>
<dbReference type="AlphaFoldDB" id="A0A6G1FE88"/>
<dbReference type="Proteomes" id="UP000479710">
    <property type="component" value="Unassembled WGS sequence"/>
</dbReference>
<keyword evidence="3" id="KW-1185">Reference proteome</keyword>
<proteinExistence type="predicted"/>
<comment type="caution">
    <text evidence="2">The sequence shown here is derived from an EMBL/GenBank/DDBJ whole genome shotgun (WGS) entry which is preliminary data.</text>
</comment>
<feature type="region of interest" description="Disordered" evidence="1">
    <location>
        <begin position="21"/>
        <end position="90"/>
    </location>
</feature>
<dbReference type="EMBL" id="SPHZ02000001">
    <property type="protein sequence ID" value="KAF0935268.1"/>
    <property type="molecule type" value="Genomic_DNA"/>
</dbReference>
<accession>A0A6G1FE88</accession>